<gene>
    <name evidence="1" type="ORF">SFP21A_040</name>
</gene>
<dbReference type="EMBL" id="OQ031074">
    <property type="protein sequence ID" value="WBF69782.1"/>
    <property type="molecule type" value="Genomic_DNA"/>
</dbReference>
<evidence type="ECO:0000313" key="1">
    <source>
        <dbReference type="EMBL" id="WBF69782.1"/>
    </source>
</evidence>
<organism evidence="1 2">
    <name type="scientific">Shigella phage SFP21A</name>
    <dbReference type="NCBI Taxonomy" id="3017290"/>
    <lineage>
        <taxon>Viruses</taxon>
        <taxon>Duplodnaviria</taxon>
        <taxon>Heunggongvirae</taxon>
        <taxon>Uroviricota</taxon>
        <taxon>Caudoviricetes</taxon>
        <taxon>Autographivirales</taxon>
        <taxon>Autotranscriptaviridae</taxon>
        <taxon>Studiervirinae</taxon>
        <taxon>Kayfunavirus</taxon>
        <taxon>Kayfunavirus SFP21A</taxon>
    </lineage>
</organism>
<dbReference type="Proteomes" id="UP001213098">
    <property type="component" value="Segment"/>
</dbReference>
<keyword evidence="2" id="KW-1185">Reference proteome</keyword>
<reference evidence="1 2" key="1">
    <citation type="submission" date="2022-12" db="EMBL/GenBank/DDBJ databases">
        <authorList>
            <person name="Choi H."/>
            <person name="Lee J.-H."/>
        </authorList>
    </citation>
    <scope>NUCLEOTIDE SEQUENCE [LARGE SCALE GENOMIC DNA]</scope>
</reference>
<sequence>MSLLETLQSLLRENPWSDELPDEWEILEDGDWCDNHKSEAKEDIVKHLPSGKIFRVSLGRTGDYWQGYETEFYDAEEVEPYEAVVVLYRPVKLLDVTVPAMSKAKAVSNE</sequence>
<protein>
    <submittedName>
        <fullName evidence="1">Uncharacterized protein</fullName>
    </submittedName>
</protein>
<name>A0AAE9VVD3_9CAUD</name>
<proteinExistence type="predicted"/>
<evidence type="ECO:0000313" key="2">
    <source>
        <dbReference type="Proteomes" id="UP001213098"/>
    </source>
</evidence>
<accession>A0AAE9VVD3</accession>